<accession>A0A553NQS2</accession>
<feature type="transmembrane region" description="Helical" evidence="8">
    <location>
        <begin position="140"/>
        <end position="162"/>
    </location>
</feature>
<name>A0A553NQS2_TIGCA</name>
<keyword evidence="11" id="KW-1185">Reference proteome</keyword>
<keyword evidence="7 8" id="KW-0472">Membrane</keyword>
<reference evidence="10 11" key="1">
    <citation type="journal article" date="2018" name="Nat. Ecol. Evol.">
        <title>Genomic signatures of mitonuclear coevolution across populations of Tigriopus californicus.</title>
        <authorList>
            <person name="Barreto F.S."/>
            <person name="Watson E.T."/>
            <person name="Lima T.G."/>
            <person name="Willett C.S."/>
            <person name="Edmands S."/>
            <person name="Li W."/>
            <person name="Burton R.S."/>
        </authorList>
    </citation>
    <scope>NUCLEOTIDE SEQUENCE [LARGE SCALE GENOMIC DNA]</scope>
    <source>
        <strain evidence="10 11">San Diego</strain>
    </source>
</reference>
<keyword evidence="4" id="KW-0106">Calcium</keyword>
<comment type="subcellular location">
    <subcellularLocation>
        <location evidence="1">Membrane</location>
        <topology evidence="1">Multi-pass membrane protein</topology>
    </subcellularLocation>
</comment>
<comment type="similarity">
    <text evidence="2">Belongs to the Ca(2+):cation antiporter (CaCA) (TC 2.A.19) family. SLC24A subfamily.</text>
</comment>
<dbReference type="GO" id="GO:0008273">
    <property type="term" value="F:calcium, potassium:sodium antiporter activity"/>
    <property type="evidence" value="ECO:0007669"/>
    <property type="project" value="TreeGrafter"/>
</dbReference>
<dbReference type="GO" id="GO:0005262">
    <property type="term" value="F:calcium channel activity"/>
    <property type="evidence" value="ECO:0007669"/>
    <property type="project" value="TreeGrafter"/>
</dbReference>
<proteinExistence type="inferred from homology"/>
<feature type="transmembrane region" description="Helical" evidence="8">
    <location>
        <begin position="112"/>
        <end position="134"/>
    </location>
</feature>
<feature type="transmembrane region" description="Helical" evidence="8">
    <location>
        <begin position="80"/>
        <end position="105"/>
    </location>
</feature>
<evidence type="ECO:0000313" key="11">
    <source>
        <dbReference type="Proteomes" id="UP000318571"/>
    </source>
</evidence>
<dbReference type="Proteomes" id="UP000318571">
    <property type="component" value="Chromosome 4"/>
</dbReference>
<dbReference type="Pfam" id="PF01699">
    <property type="entry name" value="Na_Ca_ex"/>
    <property type="match status" value="1"/>
</dbReference>
<evidence type="ECO:0000256" key="3">
    <source>
        <dbReference type="ARBA" id="ARBA00022449"/>
    </source>
</evidence>
<evidence type="ECO:0000256" key="5">
    <source>
        <dbReference type="ARBA" id="ARBA00022692"/>
    </source>
</evidence>
<dbReference type="InterPro" id="IPR004481">
    <property type="entry name" value="K/Na/Ca-exchanger"/>
</dbReference>
<dbReference type="GO" id="GO:0005886">
    <property type="term" value="C:plasma membrane"/>
    <property type="evidence" value="ECO:0007669"/>
    <property type="project" value="TreeGrafter"/>
</dbReference>
<comment type="caution">
    <text evidence="10">The sequence shown here is derived from an EMBL/GenBank/DDBJ whole genome shotgun (WGS) entry which is preliminary data.</text>
</comment>
<evidence type="ECO:0000256" key="2">
    <source>
        <dbReference type="ARBA" id="ARBA00005364"/>
    </source>
</evidence>
<evidence type="ECO:0000313" key="10">
    <source>
        <dbReference type="EMBL" id="TRY67774.1"/>
    </source>
</evidence>
<dbReference type="PANTHER" id="PTHR10846:SF73">
    <property type="entry name" value="SODIUM_CALCIUM EXCHANGER MEMBRANE REGION DOMAIN-CONTAINING PROTEIN"/>
    <property type="match status" value="1"/>
</dbReference>
<evidence type="ECO:0000256" key="7">
    <source>
        <dbReference type="ARBA" id="ARBA00023136"/>
    </source>
</evidence>
<organism evidence="10 11">
    <name type="scientific">Tigriopus californicus</name>
    <name type="common">Marine copepod</name>
    <dbReference type="NCBI Taxonomy" id="6832"/>
    <lineage>
        <taxon>Eukaryota</taxon>
        <taxon>Metazoa</taxon>
        <taxon>Ecdysozoa</taxon>
        <taxon>Arthropoda</taxon>
        <taxon>Crustacea</taxon>
        <taxon>Multicrustacea</taxon>
        <taxon>Hexanauplia</taxon>
        <taxon>Copepoda</taxon>
        <taxon>Harpacticoida</taxon>
        <taxon>Harpacticidae</taxon>
        <taxon>Tigriopus</taxon>
    </lineage>
</organism>
<keyword evidence="3" id="KW-0050">Antiport</keyword>
<protein>
    <recommendedName>
        <fullName evidence="9">Sodium/calcium exchanger membrane region domain-containing protein</fullName>
    </recommendedName>
</protein>
<evidence type="ECO:0000256" key="1">
    <source>
        <dbReference type="ARBA" id="ARBA00004141"/>
    </source>
</evidence>
<dbReference type="PANTHER" id="PTHR10846">
    <property type="entry name" value="SODIUM/POTASSIUM/CALCIUM EXCHANGER"/>
    <property type="match status" value="1"/>
</dbReference>
<dbReference type="EMBL" id="VCGU01000011">
    <property type="protein sequence ID" value="TRY67774.1"/>
    <property type="molecule type" value="Genomic_DNA"/>
</dbReference>
<keyword evidence="6 8" id="KW-1133">Transmembrane helix</keyword>
<evidence type="ECO:0000256" key="6">
    <source>
        <dbReference type="ARBA" id="ARBA00022989"/>
    </source>
</evidence>
<dbReference type="GO" id="GO:0006874">
    <property type="term" value="P:intracellular calcium ion homeostasis"/>
    <property type="evidence" value="ECO:0007669"/>
    <property type="project" value="TreeGrafter"/>
</dbReference>
<gene>
    <name evidence="10" type="ORF">TCAL_11790</name>
</gene>
<keyword evidence="4" id="KW-0813">Transport</keyword>
<keyword evidence="4" id="KW-0406">Ion transport</keyword>
<keyword evidence="4" id="KW-0109">Calcium transport</keyword>
<sequence>MRDQYQSSAWNRMKRASPIEKVILGLALICSLLVPSRGAQTVGRKLQQIGDPNQPQGANGNVSLPEEGSLFPPDLFSHSALSHGAVILHIIGILYMFFALALLGISPDVAGATFMAAGGSAPELFTSIIGVFIAKSDVGIGTIVGSAVFNILFVIAACAFAASTALGRVTKMDQLTCPCLEVEIGKQSCFT</sequence>
<dbReference type="InterPro" id="IPR004837">
    <property type="entry name" value="NaCa_Exmemb"/>
</dbReference>
<evidence type="ECO:0000259" key="9">
    <source>
        <dbReference type="Pfam" id="PF01699"/>
    </source>
</evidence>
<dbReference type="Gene3D" id="1.20.1420.30">
    <property type="entry name" value="NCX, central ion-binding region"/>
    <property type="match status" value="1"/>
</dbReference>
<dbReference type="InterPro" id="IPR044880">
    <property type="entry name" value="NCX_ion-bd_dom_sf"/>
</dbReference>
<dbReference type="AlphaFoldDB" id="A0A553NQS2"/>
<evidence type="ECO:0000256" key="8">
    <source>
        <dbReference type="SAM" id="Phobius"/>
    </source>
</evidence>
<feature type="domain" description="Sodium/calcium exchanger membrane region" evidence="9">
    <location>
        <begin position="100"/>
        <end position="165"/>
    </location>
</feature>
<dbReference type="STRING" id="6832.A0A553NQS2"/>
<keyword evidence="5 8" id="KW-0812">Transmembrane</keyword>
<evidence type="ECO:0000256" key="4">
    <source>
        <dbReference type="ARBA" id="ARBA00022568"/>
    </source>
</evidence>